<keyword evidence="3" id="KW-0472">Membrane</keyword>
<evidence type="ECO:0000256" key="2">
    <source>
        <dbReference type="ARBA" id="ARBA00023287"/>
    </source>
</evidence>
<dbReference type="PROSITE" id="PS00409">
    <property type="entry name" value="PROKAR_NTER_METHYL"/>
    <property type="match status" value="1"/>
</dbReference>
<keyword evidence="3" id="KW-1133">Transmembrane helix</keyword>
<dbReference type="InterPro" id="IPR012902">
    <property type="entry name" value="N_methyl_site"/>
</dbReference>
<keyword evidence="3" id="KW-0812">Transmembrane</keyword>
<dbReference type="EMBL" id="WNZX01000002">
    <property type="protein sequence ID" value="MUG69599.1"/>
    <property type="molecule type" value="Genomic_DNA"/>
</dbReference>
<keyword evidence="5" id="KW-1185">Reference proteome</keyword>
<name>A0A7X2Z759_9BACL</name>
<dbReference type="GO" id="GO:0009986">
    <property type="term" value="C:cell surface"/>
    <property type="evidence" value="ECO:0007669"/>
    <property type="project" value="UniProtKB-SubCell"/>
</dbReference>
<organism evidence="4 5">
    <name type="scientific">Paenibacillus validus</name>
    <dbReference type="NCBI Taxonomy" id="44253"/>
    <lineage>
        <taxon>Bacteria</taxon>
        <taxon>Bacillati</taxon>
        <taxon>Bacillota</taxon>
        <taxon>Bacilli</taxon>
        <taxon>Bacillales</taxon>
        <taxon>Paenibacillaceae</taxon>
        <taxon>Paenibacillus</taxon>
    </lineage>
</organism>
<evidence type="ECO:0000313" key="5">
    <source>
        <dbReference type="Proteomes" id="UP000450917"/>
    </source>
</evidence>
<dbReference type="Pfam" id="PF07963">
    <property type="entry name" value="N_methyl"/>
    <property type="match status" value="1"/>
</dbReference>
<protein>
    <submittedName>
        <fullName evidence="4">Prepilin-type N-terminal cleavage/methylation domain-containing protein</fullName>
    </submittedName>
</protein>
<accession>A0A7X2Z759</accession>
<dbReference type="AlphaFoldDB" id="A0A7X2Z759"/>
<reference evidence="4 5" key="1">
    <citation type="submission" date="2019-11" db="EMBL/GenBank/DDBJ databases">
        <title>Draft genome sequences of five Paenibacillus species of dairy origin.</title>
        <authorList>
            <person name="Olajide A.M."/>
            <person name="Chen S."/>
            <person name="Lapointe G."/>
        </authorList>
    </citation>
    <scope>NUCLEOTIDE SEQUENCE [LARGE SCALE GENOMIC DNA]</scope>
    <source>
        <strain evidence="4 5">2CS3</strain>
    </source>
</reference>
<gene>
    <name evidence="4" type="ORF">GNP93_02795</name>
</gene>
<dbReference type="NCBIfam" id="TIGR02532">
    <property type="entry name" value="IV_pilin_GFxxxE"/>
    <property type="match status" value="1"/>
</dbReference>
<dbReference type="GO" id="GO:0030420">
    <property type="term" value="P:establishment of competence for transformation"/>
    <property type="evidence" value="ECO:0007669"/>
    <property type="project" value="UniProtKB-KW"/>
</dbReference>
<comment type="subcellular location">
    <subcellularLocation>
        <location evidence="1">Cell surface</location>
    </subcellularLocation>
</comment>
<dbReference type="RefSeq" id="WP_155613957.1">
    <property type="nucleotide sequence ID" value="NZ_WNZX01000002.1"/>
</dbReference>
<evidence type="ECO:0000256" key="1">
    <source>
        <dbReference type="ARBA" id="ARBA00004241"/>
    </source>
</evidence>
<sequence length="177" mass="19705">MNRLNERGLSLVELLAAITIAAIVIGVVSSAIFQTYTGFATVTARESTQENARLVTEHIVNRVREQPYVISQSDENFLELTAPDGNPDTPDDFVHYRREGTNLSVITRANNRVATTLIATNVTEAHAELIDAHGQIITGSSPLQAQEIRISLNFRTTDKHMQHFSTTISIPSWNQYR</sequence>
<evidence type="ECO:0000256" key="3">
    <source>
        <dbReference type="SAM" id="Phobius"/>
    </source>
</evidence>
<feature type="transmembrane region" description="Helical" evidence="3">
    <location>
        <begin position="12"/>
        <end position="33"/>
    </location>
</feature>
<keyword evidence="2" id="KW-0178">Competence</keyword>
<dbReference type="Proteomes" id="UP000450917">
    <property type="component" value="Unassembled WGS sequence"/>
</dbReference>
<proteinExistence type="predicted"/>
<evidence type="ECO:0000313" key="4">
    <source>
        <dbReference type="EMBL" id="MUG69599.1"/>
    </source>
</evidence>
<comment type="caution">
    <text evidence="4">The sequence shown here is derived from an EMBL/GenBank/DDBJ whole genome shotgun (WGS) entry which is preliminary data.</text>
</comment>